<accession>A0A6L5K117</accession>
<reference evidence="2 3" key="1">
    <citation type="submission" date="2019-10" db="EMBL/GenBank/DDBJ databases">
        <title>Whole-genome sequence of the purple nonsulfur photosynthetic bacterium Rhodocyclus tenuis.</title>
        <authorList>
            <person name="Kyndt J.A."/>
            <person name="Meyer T.E."/>
        </authorList>
    </citation>
    <scope>NUCLEOTIDE SEQUENCE [LARGE SCALE GENOMIC DNA]</scope>
    <source>
        <strain evidence="2 3">DSM 110</strain>
    </source>
</reference>
<gene>
    <name evidence="2" type="ORF">GHK24_12510</name>
</gene>
<dbReference type="Proteomes" id="UP000480275">
    <property type="component" value="Unassembled WGS sequence"/>
</dbReference>
<protein>
    <recommendedName>
        <fullName evidence="1">Resolvase/invertase-type recombinase catalytic domain-containing protein</fullName>
    </recommendedName>
</protein>
<dbReference type="EMBL" id="WIXJ01000013">
    <property type="protein sequence ID" value="MQY52594.1"/>
    <property type="molecule type" value="Genomic_DNA"/>
</dbReference>
<dbReference type="AlphaFoldDB" id="A0A6L5K117"/>
<sequence length="91" mass="10322">MSWKECRARGVFIEAIKTGKVKIGSYLIVESLDRISRTEVIDVFEILLKIIRAGINIVTLTDSHVYSKDSIRVNFTKLIISISVMSRAHEV</sequence>
<dbReference type="GO" id="GO:0000150">
    <property type="term" value="F:DNA strand exchange activity"/>
    <property type="evidence" value="ECO:0007669"/>
    <property type="project" value="InterPro"/>
</dbReference>
<dbReference type="SUPFAM" id="SSF53041">
    <property type="entry name" value="Resolvase-like"/>
    <property type="match status" value="1"/>
</dbReference>
<dbReference type="GO" id="GO:0003677">
    <property type="term" value="F:DNA binding"/>
    <property type="evidence" value="ECO:0007669"/>
    <property type="project" value="InterPro"/>
</dbReference>
<evidence type="ECO:0000259" key="1">
    <source>
        <dbReference type="Pfam" id="PF00239"/>
    </source>
</evidence>
<evidence type="ECO:0000313" key="3">
    <source>
        <dbReference type="Proteomes" id="UP000480275"/>
    </source>
</evidence>
<feature type="domain" description="Resolvase/invertase-type recombinase catalytic" evidence="1">
    <location>
        <begin position="9"/>
        <end position="70"/>
    </location>
</feature>
<dbReference type="Gene3D" id="3.40.50.1390">
    <property type="entry name" value="Resolvase, N-terminal catalytic domain"/>
    <property type="match status" value="1"/>
</dbReference>
<evidence type="ECO:0000313" key="2">
    <source>
        <dbReference type="EMBL" id="MQY52594.1"/>
    </source>
</evidence>
<comment type="caution">
    <text evidence="2">The sequence shown here is derived from an EMBL/GenBank/DDBJ whole genome shotgun (WGS) entry which is preliminary data.</text>
</comment>
<organism evidence="2 3">
    <name type="scientific">Rhodocyclus tenuis</name>
    <name type="common">Rhodospirillum tenue</name>
    <dbReference type="NCBI Taxonomy" id="1066"/>
    <lineage>
        <taxon>Bacteria</taxon>
        <taxon>Pseudomonadati</taxon>
        <taxon>Pseudomonadota</taxon>
        <taxon>Betaproteobacteria</taxon>
        <taxon>Rhodocyclales</taxon>
        <taxon>Rhodocyclaceae</taxon>
        <taxon>Rhodocyclus</taxon>
    </lineage>
</organism>
<dbReference type="Pfam" id="PF00239">
    <property type="entry name" value="Resolvase"/>
    <property type="match status" value="1"/>
</dbReference>
<name>A0A6L5K117_RHOTE</name>
<dbReference type="InterPro" id="IPR036162">
    <property type="entry name" value="Resolvase-like_N_sf"/>
</dbReference>
<proteinExistence type="predicted"/>
<dbReference type="InterPro" id="IPR006119">
    <property type="entry name" value="Resolv_N"/>
</dbReference>